<dbReference type="PIRSF" id="PIRSF029285">
    <property type="entry name" value="Aminopept"/>
    <property type="match status" value="1"/>
</dbReference>
<proteinExistence type="predicted"/>
<evidence type="ECO:0008006" key="4">
    <source>
        <dbReference type="Google" id="ProtNLM"/>
    </source>
</evidence>
<reference evidence="2" key="1">
    <citation type="submission" date="2022-11" db="EMBL/GenBank/DDBJ databases">
        <title>Isolation and characterization of PLA-degrading bacterium Massilia sp. from Antarctic soil.</title>
        <authorList>
            <person name="Sato K."/>
            <person name="Gomez-Fuentes C."/>
            <person name="Ahmad S.A."/>
            <person name="Zulkharnain A."/>
        </authorList>
    </citation>
    <scope>NUCLEOTIDE SEQUENCE</scope>
    <source>
        <strain evidence="2">N-3</strain>
    </source>
</reference>
<evidence type="ECO:0000313" key="3">
    <source>
        <dbReference type="Proteomes" id="UP001163336"/>
    </source>
</evidence>
<evidence type="ECO:0000313" key="2">
    <source>
        <dbReference type="EMBL" id="BDT61427.1"/>
    </source>
</evidence>
<protein>
    <recommendedName>
        <fullName evidence="4">Aminopeptidase</fullName>
    </recommendedName>
</protein>
<dbReference type="EMBL" id="AP026966">
    <property type="protein sequence ID" value="BDT61427.1"/>
    <property type="molecule type" value="Genomic_DNA"/>
</dbReference>
<accession>A0ABM8CDL8</accession>
<dbReference type="Proteomes" id="UP001163336">
    <property type="component" value="Chromosome"/>
</dbReference>
<dbReference type="Pfam" id="PF10023">
    <property type="entry name" value="Aminopep"/>
    <property type="match status" value="1"/>
</dbReference>
<keyword evidence="3" id="KW-1185">Reference proteome</keyword>
<feature type="chain" id="PRO_5046059123" description="Aminopeptidase" evidence="1">
    <location>
        <begin position="23"/>
        <end position="362"/>
    </location>
</feature>
<gene>
    <name evidence="2" type="ORF">MasN3_49210</name>
</gene>
<name>A0ABM8CDL8_9BURK</name>
<sequence length="362" mass="41035">MAATAAALMLSSCTSLSYYTQAAQGQLELLTDSRPIDAWLADPSTNSKLRHRLESARQIRRYAIQEMKLPDNGSYTNFTNIKRPYVLWNVVATPELSLKPMQWCFPVAGCVNYRGYYSKQEAQAYAKQLRSQGHDVEVGGVSAYSTLGWFSDPLISTFIHYPDAELARLIFHELAHQVVYVPGDSKFNESFASAVEQAGVEGWLERFGNQAMMESFERYTMRKKDFMALLVRYRGELEKTYASDMSRDEKRATKARLFMALKDDYQVLKANWGGYAGYDRFFAEPLSNAHLASIATYNDFVPAFRALLRKERSWTAFYKSVRQIAKLDKAERHRVLARLAAPAPTAPLVVQRTMGEVASTGK</sequence>
<feature type="signal peptide" evidence="1">
    <location>
        <begin position="1"/>
        <end position="22"/>
    </location>
</feature>
<organism evidence="2 3">
    <name type="scientific">Massilia varians</name>
    <dbReference type="NCBI Taxonomy" id="457921"/>
    <lineage>
        <taxon>Bacteria</taxon>
        <taxon>Pseudomonadati</taxon>
        <taxon>Pseudomonadota</taxon>
        <taxon>Betaproteobacteria</taxon>
        <taxon>Burkholderiales</taxon>
        <taxon>Oxalobacteraceae</taxon>
        <taxon>Telluria group</taxon>
        <taxon>Massilia</taxon>
    </lineage>
</organism>
<evidence type="ECO:0000256" key="1">
    <source>
        <dbReference type="SAM" id="SignalP"/>
    </source>
</evidence>
<dbReference type="InterPro" id="IPR014553">
    <property type="entry name" value="Aminopept"/>
</dbReference>
<keyword evidence="1" id="KW-0732">Signal</keyword>
<dbReference type="RefSeq" id="WP_281911102.1">
    <property type="nucleotide sequence ID" value="NZ_AP026966.1"/>
</dbReference>